<dbReference type="STRING" id="402734.SAMN05660918_0629"/>
<name>A0A1H6QS31_9FLAO</name>
<dbReference type="InterPro" id="IPR052936">
    <property type="entry name" value="Jasmonate_Hydroxylase-like"/>
</dbReference>
<dbReference type="Proteomes" id="UP000199702">
    <property type="component" value="Unassembled WGS sequence"/>
</dbReference>
<reference evidence="2" key="1">
    <citation type="submission" date="2016-10" db="EMBL/GenBank/DDBJ databases">
        <authorList>
            <person name="Varghese N."/>
            <person name="Submissions S."/>
        </authorList>
    </citation>
    <scope>NUCLEOTIDE SEQUENCE [LARGE SCALE GENOMIC DNA]</scope>
    <source>
        <strain evidence="2">DSM 17934</strain>
    </source>
</reference>
<dbReference type="RefSeq" id="WP_091307766.1">
    <property type="nucleotide sequence ID" value="NZ_CBCSJU010000001.1"/>
</dbReference>
<dbReference type="PANTHER" id="PTHR37811">
    <property type="entry name" value="BLL5343 PROTEIN"/>
    <property type="match status" value="1"/>
</dbReference>
<proteinExistence type="predicted"/>
<evidence type="ECO:0000313" key="1">
    <source>
        <dbReference type="EMBL" id="SEI44836.1"/>
    </source>
</evidence>
<dbReference type="GO" id="GO:0004497">
    <property type="term" value="F:monooxygenase activity"/>
    <property type="evidence" value="ECO:0007669"/>
    <property type="project" value="UniProtKB-KW"/>
</dbReference>
<keyword evidence="1" id="KW-0560">Oxidoreductase</keyword>
<dbReference type="AlphaFoldDB" id="A0A1H6QS31"/>
<accession>A0A1H6QS31</accession>
<protein>
    <submittedName>
        <fullName evidence="1">Heme-degrading monooxygenase HmoA</fullName>
    </submittedName>
</protein>
<keyword evidence="1" id="KW-0503">Monooxygenase</keyword>
<sequence length="100" mass="11749">MQTPYYAVIFTSTRTDLDDNYAEMAIKMETLAKQQPGFLGVESARNEIGITVSYWESLDAIAIWKQNLDHLDAQFLGRQKWYENYVVRIAKVEKEYSFER</sequence>
<dbReference type="EMBL" id="FNYA01000001">
    <property type="protein sequence ID" value="SEI44836.1"/>
    <property type="molecule type" value="Genomic_DNA"/>
</dbReference>
<dbReference type="Gene3D" id="3.30.70.100">
    <property type="match status" value="1"/>
</dbReference>
<organism evidence="1 2">
    <name type="scientific">Flavobacterium terrigena</name>
    <dbReference type="NCBI Taxonomy" id="402734"/>
    <lineage>
        <taxon>Bacteria</taxon>
        <taxon>Pseudomonadati</taxon>
        <taxon>Bacteroidota</taxon>
        <taxon>Flavobacteriia</taxon>
        <taxon>Flavobacteriales</taxon>
        <taxon>Flavobacteriaceae</taxon>
        <taxon>Flavobacterium</taxon>
    </lineage>
</organism>
<evidence type="ECO:0000313" key="2">
    <source>
        <dbReference type="Proteomes" id="UP000199702"/>
    </source>
</evidence>
<keyword evidence="2" id="KW-1185">Reference proteome</keyword>
<dbReference type="OrthoDB" id="9798439at2"/>
<dbReference type="PANTHER" id="PTHR37811:SF2">
    <property type="entry name" value="ABM DOMAIN-CONTAINING PROTEIN"/>
    <property type="match status" value="1"/>
</dbReference>
<dbReference type="SUPFAM" id="SSF54909">
    <property type="entry name" value="Dimeric alpha+beta barrel"/>
    <property type="match status" value="1"/>
</dbReference>
<gene>
    <name evidence="1" type="ORF">SAMN05660918_0629</name>
</gene>
<dbReference type="InterPro" id="IPR011008">
    <property type="entry name" value="Dimeric_a/b-barrel"/>
</dbReference>